<keyword evidence="5" id="KW-1185">Reference proteome</keyword>
<keyword evidence="4" id="KW-0560">Oxidoreductase</keyword>
<evidence type="ECO:0000256" key="2">
    <source>
        <dbReference type="SAM" id="MobiDB-lite"/>
    </source>
</evidence>
<accession>A0A8J5J9U8</accession>
<dbReference type="InterPro" id="IPR027450">
    <property type="entry name" value="AlkB-like"/>
</dbReference>
<dbReference type="Proteomes" id="UP000747542">
    <property type="component" value="Unassembled WGS sequence"/>
</dbReference>
<dbReference type="PROSITE" id="PS51471">
    <property type="entry name" value="FE2OG_OXY"/>
    <property type="match status" value="1"/>
</dbReference>
<dbReference type="Gene3D" id="2.60.120.590">
    <property type="entry name" value="Alpha-ketoglutarate-dependent dioxygenase AlkB-like"/>
    <property type="match status" value="1"/>
</dbReference>
<dbReference type="GO" id="GO:0006307">
    <property type="term" value="P:DNA alkylation repair"/>
    <property type="evidence" value="ECO:0007669"/>
    <property type="project" value="InterPro"/>
</dbReference>
<feature type="compositionally biased region" description="Basic and acidic residues" evidence="2">
    <location>
        <begin position="277"/>
        <end position="287"/>
    </location>
</feature>
<reference evidence="4" key="1">
    <citation type="journal article" date="2021" name="Sci. Adv.">
        <title>The American lobster genome reveals insights on longevity, neural, and immune adaptations.</title>
        <authorList>
            <person name="Polinski J.M."/>
            <person name="Zimin A.V."/>
            <person name="Clark K.F."/>
            <person name="Kohn A.B."/>
            <person name="Sadowski N."/>
            <person name="Timp W."/>
            <person name="Ptitsyn A."/>
            <person name="Khanna P."/>
            <person name="Romanova D.Y."/>
            <person name="Williams P."/>
            <person name="Greenwood S.J."/>
            <person name="Moroz L.L."/>
            <person name="Walt D.R."/>
            <person name="Bodnar A.G."/>
        </authorList>
    </citation>
    <scope>NUCLEOTIDE SEQUENCE</scope>
    <source>
        <strain evidence="4">GMGI-L3</strain>
    </source>
</reference>
<dbReference type="InterPro" id="IPR005123">
    <property type="entry name" value="Oxoglu/Fe-dep_dioxygenase_dom"/>
</dbReference>
<dbReference type="EMBL" id="JAHLQT010046319">
    <property type="protein sequence ID" value="KAG7153644.1"/>
    <property type="molecule type" value="Genomic_DNA"/>
</dbReference>
<dbReference type="GO" id="GO:0005739">
    <property type="term" value="C:mitochondrion"/>
    <property type="evidence" value="ECO:0007669"/>
    <property type="project" value="TreeGrafter"/>
</dbReference>
<feature type="region of interest" description="Disordered" evidence="2">
    <location>
        <begin position="486"/>
        <end position="526"/>
    </location>
</feature>
<feature type="compositionally biased region" description="Pro residues" evidence="2">
    <location>
        <begin position="401"/>
        <end position="430"/>
    </location>
</feature>
<evidence type="ECO:0000256" key="1">
    <source>
        <dbReference type="ARBA" id="ARBA00001954"/>
    </source>
</evidence>
<dbReference type="GO" id="GO:0051213">
    <property type="term" value="F:dioxygenase activity"/>
    <property type="evidence" value="ECO:0007669"/>
    <property type="project" value="UniProtKB-KW"/>
</dbReference>
<dbReference type="InterPro" id="IPR032854">
    <property type="entry name" value="ALKBH3"/>
</dbReference>
<gene>
    <name evidence="4" type="primary">ALKBH3-L</name>
    <name evidence="4" type="ORF">Hamer_G009303</name>
</gene>
<feature type="region of interest" description="Disordered" evidence="2">
    <location>
        <begin position="269"/>
        <end position="288"/>
    </location>
</feature>
<dbReference type="SUPFAM" id="SSF51197">
    <property type="entry name" value="Clavaminate synthase-like"/>
    <property type="match status" value="1"/>
</dbReference>
<feature type="region of interest" description="Disordered" evidence="2">
    <location>
        <begin position="159"/>
        <end position="228"/>
    </location>
</feature>
<dbReference type="InterPro" id="IPR037151">
    <property type="entry name" value="AlkB-like_sf"/>
</dbReference>
<feature type="compositionally biased region" description="Low complexity" evidence="2">
    <location>
        <begin position="198"/>
        <end position="215"/>
    </location>
</feature>
<evidence type="ECO:0000259" key="3">
    <source>
        <dbReference type="PROSITE" id="PS51471"/>
    </source>
</evidence>
<dbReference type="GO" id="GO:0005654">
    <property type="term" value="C:nucleoplasm"/>
    <property type="evidence" value="ECO:0007669"/>
    <property type="project" value="TreeGrafter"/>
</dbReference>
<comment type="caution">
    <text evidence="4">The sequence shown here is derived from an EMBL/GenBank/DDBJ whole genome shotgun (WGS) entry which is preliminary data.</text>
</comment>
<name>A0A8J5J9U8_HOMAM</name>
<dbReference type="PANTHER" id="PTHR31212:SF4">
    <property type="entry name" value="ALPHA-KETOGLUTARATE-DEPENDENT DIOXYGENASE ALKB HOMOLOG 3"/>
    <property type="match status" value="1"/>
</dbReference>
<dbReference type="AlphaFoldDB" id="A0A8J5J9U8"/>
<feature type="region of interest" description="Disordered" evidence="2">
    <location>
        <begin position="350"/>
        <end position="454"/>
    </location>
</feature>
<sequence length="772" mass="87545">MFYVTFTVSHCEYILYFHLYKVSKGVQFSGNLDTSRELLNTVIAKYPKLLKASFQILLEADRALAVLRKALKKDRGNVHLYHHVFDICYQRQPLDCQGVLASVLLALASKELSVHDKYWFAYKRVEFLREHGDIIELKRAQQELAELKELAEKDKLAAKQEKEINPENNESKAKEVSQKDETEAENKDGTSGEGSETAGAPTAESAVAEAASTGVFPNPGPYQDPQQLNQQFPVPYFAADGAITYNPMAGYGYGHSDPNQALPTAQEVVQGGGQDTHQQKSQEEYHKVPPSWEFEVQTGSYGYGKSEEHRWHQEAGYHQYNDLVANGYPQHLKDKEVEEVKMPFTINVDHMRRRPRGQETPQMPDMSQPPPSAATGSLPPISVVPPTASMSSTLLPHHKPPPFPGIGPPGLFPPGFGAPPGPMDAPPPPGEGLSYSKDSQRSFFDSPPPFAKRRHLDDFSLKDEPPYKMHCTENFDLARQYRPEYDNNYTASPGPSAPPTHRANFGSYDANFQSYSPYGQKDDDHLREQCDDRHQLPSQRNSPELSRFNESNRYSLREASSFDTPIPKEVEMKDAERLCVNVPDWLIQDGGELCLSDTDRVFRILRKGLKWHQRRAVTDGQWQNLPHLLSWIGPCDYSYSGVTLERNTNWLPEIVDLLHRLIKYTGNQYNSCFLNLHRNGYDHVAWTEENHPALRDNPSIASVSLGTARLFEMRRKDGRGFLQFPLFPGSLLLMEGATQEDWQHQFPKEPNVPGERMHMTFRKLYMIEGLTV</sequence>
<evidence type="ECO:0000313" key="5">
    <source>
        <dbReference type="Proteomes" id="UP000747542"/>
    </source>
</evidence>
<evidence type="ECO:0000313" key="4">
    <source>
        <dbReference type="EMBL" id="KAG7153644.1"/>
    </source>
</evidence>
<feature type="domain" description="Fe2OG dioxygenase" evidence="3">
    <location>
        <begin position="668"/>
        <end position="765"/>
    </location>
</feature>
<comment type="cofactor">
    <cofactor evidence="1">
        <name>Fe(2+)</name>
        <dbReference type="ChEBI" id="CHEBI:29033"/>
    </cofactor>
</comment>
<dbReference type="Pfam" id="PF13532">
    <property type="entry name" value="2OG-FeII_Oxy_2"/>
    <property type="match status" value="1"/>
</dbReference>
<protein>
    <submittedName>
        <fullName evidence="4">Alpha-ketoglutarate-dependent dioxygenase alkB 3-like</fullName>
    </submittedName>
</protein>
<proteinExistence type="predicted"/>
<organism evidence="4 5">
    <name type="scientific">Homarus americanus</name>
    <name type="common">American lobster</name>
    <dbReference type="NCBI Taxonomy" id="6706"/>
    <lineage>
        <taxon>Eukaryota</taxon>
        <taxon>Metazoa</taxon>
        <taxon>Ecdysozoa</taxon>
        <taxon>Arthropoda</taxon>
        <taxon>Crustacea</taxon>
        <taxon>Multicrustacea</taxon>
        <taxon>Malacostraca</taxon>
        <taxon>Eumalacostraca</taxon>
        <taxon>Eucarida</taxon>
        <taxon>Decapoda</taxon>
        <taxon>Pleocyemata</taxon>
        <taxon>Astacidea</taxon>
        <taxon>Nephropoidea</taxon>
        <taxon>Nephropidae</taxon>
        <taxon>Homarus</taxon>
    </lineage>
</organism>
<dbReference type="PANTHER" id="PTHR31212">
    <property type="entry name" value="ALPHA-KETOGLUTARATE-DEPENDENT DIOXYGENASE ALKB HOMOLOG 3"/>
    <property type="match status" value="1"/>
</dbReference>
<keyword evidence="4" id="KW-0223">Dioxygenase</keyword>
<feature type="compositionally biased region" description="Basic and acidic residues" evidence="2">
    <location>
        <begin position="159"/>
        <end position="190"/>
    </location>
</feature>